<evidence type="ECO:0000256" key="4">
    <source>
        <dbReference type="ARBA" id="ARBA00022853"/>
    </source>
</evidence>
<evidence type="ECO:0000256" key="7">
    <source>
        <dbReference type="ARBA" id="ARBA00023242"/>
    </source>
</evidence>
<dbReference type="InterPro" id="IPR008676">
    <property type="entry name" value="MRG"/>
</dbReference>
<comment type="subcellular location">
    <subcellularLocation>
        <location evidence="1">Nucleus</location>
    </subcellularLocation>
</comment>
<evidence type="ECO:0000256" key="3">
    <source>
        <dbReference type="ARBA" id="ARBA00018505"/>
    </source>
</evidence>
<evidence type="ECO:0000313" key="9">
    <source>
        <dbReference type="EMBL" id="RCH78373.1"/>
    </source>
</evidence>
<gene>
    <name evidence="9" type="primary">EAF3_2</name>
    <name evidence="9" type="ORF">CU098_006597</name>
</gene>
<keyword evidence="10" id="KW-1185">Reference proteome</keyword>
<accession>A0A367IL65</accession>
<dbReference type="Gene3D" id="2.30.30.140">
    <property type="match status" value="1"/>
</dbReference>
<evidence type="ECO:0000256" key="5">
    <source>
        <dbReference type="ARBA" id="ARBA00023015"/>
    </source>
</evidence>
<evidence type="ECO:0000259" key="8">
    <source>
        <dbReference type="SMART" id="SM00298"/>
    </source>
</evidence>
<reference evidence="9 10" key="1">
    <citation type="journal article" date="2018" name="G3 (Bethesda)">
        <title>Phylogenetic and Phylogenomic Definition of Rhizopus Species.</title>
        <authorList>
            <person name="Gryganskyi A.P."/>
            <person name="Golan J."/>
            <person name="Dolatabadi S."/>
            <person name="Mondo S."/>
            <person name="Robb S."/>
            <person name="Idnurm A."/>
            <person name="Muszewska A."/>
            <person name="Steczkiewicz K."/>
            <person name="Masonjones S."/>
            <person name="Liao H.L."/>
            <person name="Gajdeczka M.T."/>
            <person name="Anike F."/>
            <person name="Vuek A."/>
            <person name="Anishchenko I.M."/>
            <person name="Voigt K."/>
            <person name="de Hoog G.S."/>
            <person name="Smith M.E."/>
            <person name="Heitman J."/>
            <person name="Vilgalys R."/>
            <person name="Stajich J.E."/>
        </authorList>
    </citation>
    <scope>NUCLEOTIDE SEQUENCE [LARGE SCALE GENOMIC DNA]</scope>
    <source>
        <strain evidence="9 10">LSU 92-RS-03</strain>
    </source>
</reference>
<comment type="caution">
    <text evidence="9">The sequence shown here is derived from an EMBL/GenBank/DDBJ whole genome shotgun (WGS) entry which is preliminary data.</text>
</comment>
<dbReference type="Gene3D" id="1.10.274.30">
    <property type="entry name" value="MRG domain"/>
    <property type="match status" value="1"/>
</dbReference>
<evidence type="ECO:0000313" key="10">
    <source>
        <dbReference type="Proteomes" id="UP000253551"/>
    </source>
</evidence>
<dbReference type="InterPro" id="IPR026541">
    <property type="entry name" value="MRG_dom"/>
</dbReference>
<organism evidence="9 10">
    <name type="scientific">Rhizopus stolonifer</name>
    <name type="common">Rhizopus nigricans</name>
    <dbReference type="NCBI Taxonomy" id="4846"/>
    <lineage>
        <taxon>Eukaryota</taxon>
        <taxon>Fungi</taxon>
        <taxon>Fungi incertae sedis</taxon>
        <taxon>Mucoromycota</taxon>
        <taxon>Mucoromycotina</taxon>
        <taxon>Mucoromycetes</taxon>
        <taxon>Mucorales</taxon>
        <taxon>Mucorineae</taxon>
        <taxon>Rhizopodaceae</taxon>
        <taxon>Rhizopus</taxon>
    </lineage>
</organism>
<proteinExistence type="inferred from homology"/>
<dbReference type="PANTHER" id="PTHR10880:SF15">
    <property type="entry name" value="MSL COMPLEX SUBUNIT 3"/>
    <property type="match status" value="1"/>
</dbReference>
<dbReference type="GO" id="GO:0006325">
    <property type="term" value="P:chromatin organization"/>
    <property type="evidence" value="ECO:0007669"/>
    <property type="project" value="UniProtKB-KW"/>
</dbReference>
<dbReference type="PANTHER" id="PTHR10880">
    <property type="entry name" value="MORTALITY FACTOR 4-LIKE PROTEIN"/>
    <property type="match status" value="1"/>
</dbReference>
<evidence type="ECO:0000256" key="6">
    <source>
        <dbReference type="ARBA" id="ARBA00023163"/>
    </source>
</evidence>
<sequence>MEPIDSSPEGVEYMFEEREKVLCFQGPLIYEAKILGRCWLDKENKGLHYYVHYQGWKSSWDEWVPETRILRYNDENIQTQNRLRELYRMKQTGVNKNTYTQEGLDKRRRDVKLEKEEDYLRRPEIKVNLPDTLKGQLVDDWEYVTKNSKLVTLPKDVTVNGILERYIAYRKENRENRE</sequence>
<dbReference type="InterPro" id="IPR000953">
    <property type="entry name" value="Chromo/chromo_shadow_dom"/>
</dbReference>
<feature type="non-terminal residue" evidence="9">
    <location>
        <position position="178"/>
    </location>
</feature>
<dbReference type="GO" id="GO:0035267">
    <property type="term" value="C:NuA4 histone acetyltransferase complex"/>
    <property type="evidence" value="ECO:0007669"/>
    <property type="project" value="TreeGrafter"/>
</dbReference>
<dbReference type="GO" id="GO:0006355">
    <property type="term" value="P:regulation of DNA-templated transcription"/>
    <property type="evidence" value="ECO:0007669"/>
    <property type="project" value="InterPro"/>
</dbReference>
<dbReference type="AlphaFoldDB" id="A0A367IL65"/>
<keyword evidence="4" id="KW-0156">Chromatin regulator</keyword>
<keyword evidence="7" id="KW-0539">Nucleus</keyword>
<dbReference type="InterPro" id="IPR053820">
    <property type="entry name" value="MSL3_chromo-like"/>
</dbReference>
<dbReference type="EMBL" id="PJQM01007293">
    <property type="protein sequence ID" value="RCH78373.1"/>
    <property type="molecule type" value="Genomic_DNA"/>
</dbReference>
<dbReference type="GO" id="GO:0005634">
    <property type="term" value="C:nucleus"/>
    <property type="evidence" value="ECO:0007669"/>
    <property type="project" value="UniProtKB-SubCell"/>
</dbReference>
<protein>
    <recommendedName>
        <fullName evidence="3">Chromatin modification-related protein EAF3</fullName>
    </recommendedName>
</protein>
<comment type="similarity">
    <text evidence="2">Belongs to the MRG family.</text>
</comment>
<dbReference type="Proteomes" id="UP000253551">
    <property type="component" value="Unassembled WGS sequence"/>
</dbReference>
<keyword evidence="5" id="KW-0805">Transcription regulation</keyword>
<dbReference type="STRING" id="4846.A0A367IL65"/>
<dbReference type="SUPFAM" id="SSF54160">
    <property type="entry name" value="Chromo domain-like"/>
    <property type="match status" value="1"/>
</dbReference>
<name>A0A367IL65_RHIST</name>
<dbReference type="SMART" id="SM00298">
    <property type="entry name" value="CHROMO"/>
    <property type="match status" value="1"/>
</dbReference>
<dbReference type="InterPro" id="IPR038217">
    <property type="entry name" value="MRG_C_sf"/>
</dbReference>
<evidence type="ECO:0000256" key="2">
    <source>
        <dbReference type="ARBA" id="ARBA00009093"/>
    </source>
</evidence>
<evidence type="ECO:0000256" key="1">
    <source>
        <dbReference type="ARBA" id="ARBA00004123"/>
    </source>
</evidence>
<dbReference type="OrthoDB" id="124855at2759"/>
<dbReference type="InterPro" id="IPR016197">
    <property type="entry name" value="Chromo-like_dom_sf"/>
</dbReference>
<keyword evidence="6" id="KW-0804">Transcription</keyword>
<dbReference type="Pfam" id="PF22732">
    <property type="entry name" value="MSL3_chromo-like"/>
    <property type="match status" value="1"/>
</dbReference>
<dbReference type="Pfam" id="PF05712">
    <property type="entry name" value="MRG"/>
    <property type="match status" value="1"/>
</dbReference>
<feature type="domain" description="Chromo" evidence="8">
    <location>
        <begin position="29"/>
        <end position="85"/>
    </location>
</feature>
<dbReference type="PROSITE" id="PS51640">
    <property type="entry name" value="MRG"/>
    <property type="match status" value="1"/>
</dbReference>